<gene>
    <name evidence="1" type="ORF">EWE74_06720</name>
</gene>
<protein>
    <recommendedName>
        <fullName evidence="3">PepSY domain-containing protein</fullName>
    </recommendedName>
</protein>
<evidence type="ECO:0000313" key="2">
    <source>
        <dbReference type="Proteomes" id="UP000292855"/>
    </source>
</evidence>
<accession>A0A4V2DCS3</accession>
<dbReference type="EMBL" id="SGIT01000001">
    <property type="protein sequence ID" value="RZF62488.1"/>
    <property type="molecule type" value="Genomic_DNA"/>
</dbReference>
<keyword evidence="2" id="KW-1185">Reference proteome</keyword>
<dbReference type="AlphaFoldDB" id="A0A4V2DCS3"/>
<comment type="caution">
    <text evidence="1">The sequence shown here is derived from an EMBL/GenBank/DDBJ whole genome shotgun (WGS) entry which is preliminary data.</text>
</comment>
<dbReference type="RefSeq" id="WP_130140714.1">
    <property type="nucleotide sequence ID" value="NZ_SGIT01000001.1"/>
</dbReference>
<name>A0A4V2DCS3_9SPHI</name>
<reference evidence="1 2" key="1">
    <citation type="submission" date="2019-02" db="EMBL/GenBank/DDBJ databases">
        <authorList>
            <person name="Li Y."/>
        </authorList>
    </citation>
    <scope>NUCLEOTIDE SEQUENCE [LARGE SCALE GENOMIC DNA]</scope>
    <source>
        <strain evidence="1 2">30C10-4-7</strain>
    </source>
</reference>
<dbReference type="OrthoDB" id="714370at2"/>
<proteinExistence type="predicted"/>
<evidence type="ECO:0000313" key="1">
    <source>
        <dbReference type="EMBL" id="RZF62488.1"/>
    </source>
</evidence>
<organism evidence="1 2">
    <name type="scientific">Sphingobacterium corticibacterium</name>
    <dbReference type="NCBI Taxonomy" id="2484746"/>
    <lineage>
        <taxon>Bacteria</taxon>
        <taxon>Pseudomonadati</taxon>
        <taxon>Bacteroidota</taxon>
        <taxon>Sphingobacteriia</taxon>
        <taxon>Sphingobacteriales</taxon>
        <taxon>Sphingobacteriaceae</taxon>
        <taxon>Sphingobacterium</taxon>
    </lineage>
</organism>
<evidence type="ECO:0008006" key="3">
    <source>
        <dbReference type="Google" id="ProtNLM"/>
    </source>
</evidence>
<sequence length="75" mass="8904">MDSIKKIKDEKSTNEITEKEVMNLLSIKNIQIKDKEYVKEHLIIEKKSKTDYYEIKVTDIDGSIHTFQIELKTYP</sequence>
<dbReference type="Proteomes" id="UP000292855">
    <property type="component" value="Unassembled WGS sequence"/>
</dbReference>